<accession>A0ABR8ETP5</accession>
<evidence type="ECO:0008006" key="3">
    <source>
        <dbReference type="Google" id="ProtNLM"/>
    </source>
</evidence>
<dbReference type="Proteomes" id="UP000604661">
    <property type="component" value="Unassembled WGS sequence"/>
</dbReference>
<evidence type="ECO:0000313" key="1">
    <source>
        <dbReference type="EMBL" id="MBD2560468.1"/>
    </source>
</evidence>
<sequence length="248" mass="29267">MSEHRLSEIVIERPRGGRRISLKKVTGFKKQLYKITQDAIQDGLLNPYLIKPINKSKYLSDHLGPLRRFLRRRSPPQASQVGQPWNDVYSQLCQRLDPSTMAGQHVIDHVWDYVERHVEIIDGGFYSKPYQGHRIQLDANHRDRFYIHPETGILCAAEKIPRKQKQKQEQTDIVIIDNYHQYQKLNEIWYLITFEDFPPPPTHYVTDVVKGIIHRSAAVYRGRIIYAVRKQQCKKKEIRFILNQLSKI</sequence>
<name>A0ABR8ETP5_NOSLI</name>
<protein>
    <recommendedName>
        <fullName evidence="3">Transposase</fullName>
    </recommendedName>
</protein>
<organism evidence="1 2">
    <name type="scientific">Nostoc linckia FACHB-391</name>
    <dbReference type="NCBI Taxonomy" id="2692906"/>
    <lineage>
        <taxon>Bacteria</taxon>
        <taxon>Bacillati</taxon>
        <taxon>Cyanobacteriota</taxon>
        <taxon>Cyanophyceae</taxon>
        <taxon>Nostocales</taxon>
        <taxon>Nostocaceae</taxon>
        <taxon>Nostoc</taxon>
    </lineage>
</organism>
<keyword evidence="2" id="KW-1185">Reference proteome</keyword>
<comment type="caution">
    <text evidence="1">The sequence shown here is derived from an EMBL/GenBank/DDBJ whole genome shotgun (WGS) entry which is preliminary data.</text>
</comment>
<gene>
    <name evidence="1" type="ORF">H6G95_07505</name>
</gene>
<proteinExistence type="predicted"/>
<reference evidence="1 2" key="1">
    <citation type="journal article" date="2020" name="ISME J.">
        <title>Comparative genomics reveals insights into cyanobacterial evolution and habitat adaptation.</title>
        <authorList>
            <person name="Chen M.Y."/>
            <person name="Teng W.K."/>
            <person name="Zhao L."/>
            <person name="Hu C.X."/>
            <person name="Zhou Y.K."/>
            <person name="Han B.P."/>
            <person name="Song L.R."/>
            <person name="Shu W.S."/>
        </authorList>
    </citation>
    <scope>NUCLEOTIDE SEQUENCE [LARGE SCALE GENOMIC DNA]</scope>
    <source>
        <strain evidence="1 2">FACHB-391</strain>
    </source>
</reference>
<dbReference type="RefSeq" id="WP_190893933.1">
    <property type="nucleotide sequence ID" value="NZ_JACJTE010000005.1"/>
</dbReference>
<evidence type="ECO:0000313" key="2">
    <source>
        <dbReference type="Proteomes" id="UP000604661"/>
    </source>
</evidence>
<dbReference type="EMBL" id="JACJTE010000005">
    <property type="protein sequence ID" value="MBD2560468.1"/>
    <property type="molecule type" value="Genomic_DNA"/>
</dbReference>